<protein>
    <submittedName>
        <fullName evidence="1">Uncharacterized protein</fullName>
    </submittedName>
</protein>
<gene>
    <name evidence="1" type="ORF">Slin15195_G059580</name>
</gene>
<proteinExistence type="predicted"/>
<dbReference type="EMBL" id="CP099421">
    <property type="protein sequence ID" value="USW52639.1"/>
    <property type="molecule type" value="Genomic_DNA"/>
</dbReference>
<dbReference type="AlphaFoldDB" id="A0A9Q9ANP6"/>
<evidence type="ECO:0000313" key="1">
    <source>
        <dbReference type="EMBL" id="USW52639.1"/>
    </source>
</evidence>
<accession>A0A9Q9ANP6</accession>
<organism evidence="1 2">
    <name type="scientific">Septoria linicola</name>
    <dbReference type="NCBI Taxonomy" id="215465"/>
    <lineage>
        <taxon>Eukaryota</taxon>
        <taxon>Fungi</taxon>
        <taxon>Dikarya</taxon>
        <taxon>Ascomycota</taxon>
        <taxon>Pezizomycotina</taxon>
        <taxon>Dothideomycetes</taxon>
        <taxon>Dothideomycetidae</taxon>
        <taxon>Mycosphaerellales</taxon>
        <taxon>Mycosphaerellaceae</taxon>
        <taxon>Septoria</taxon>
    </lineage>
</organism>
<keyword evidence="2" id="KW-1185">Reference proteome</keyword>
<sequence>MASAYFRVYLGGSNDPYGGGSGDTAQFFYEDPDCDTAGSRPLHFNGNGNVIQDGWACQGCGAGQAPQDYNIAKFEMSATTTDLHANRRVIEQRVGIVVATQNNGGDYYDLTVQPEDGGSERRVGWCQRVHGGDDYFCSTGITTAEGVHVLNCFPETETLDLYYP</sequence>
<dbReference type="Proteomes" id="UP001056384">
    <property type="component" value="Chromosome 4"/>
</dbReference>
<name>A0A9Q9ANP6_9PEZI</name>
<reference evidence="1" key="1">
    <citation type="submission" date="2022-06" db="EMBL/GenBank/DDBJ databases">
        <title>Complete genome sequences of two strains of the flax pathogen Septoria linicola.</title>
        <authorList>
            <person name="Lapalu N."/>
            <person name="Simon A."/>
            <person name="Demenou B."/>
            <person name="Paumier D."/>
            <person name="Guillot M.-P."/>
            <person name="Gout L."/>
            <person name="Valade R."/>
        </authorList>
    </citation>
    <scope>NUCLEOTIDE SEQUENCE</scope>
    <source>
        <strain evidence="1">SE15195</strain>
    </source>
</reference>
<evidence type="ECO:0000313" key="2">
    <source>
        <dbReference type="Proteomes" id="UP001056384"/>
    </source>
</evidence>